<gene>
    <name evidence="1" type="ORF">UFOPK1410_00476</name>
</gene>
<name>A0A6J6BC98_9ZZZZ</name>
<proteinExistence type="predicted"/>
<accession>A0A6J6BC98</accession>
<dbReference type="EMBL" id="CAEZSH010000043">
    <property type="protein sequence ID" value="CAB4536297.1"/>
    <property type="molecule type" value="Genomic_DNA"/>
</dbReference>
<reference evidence="1" key="1">
    <citation type="submission" date="2020-05" db="EMBL/GenBank/DDBJ databases">
        <authorList>
            <person name="Chiriac C."/>
            <person name="Salcher M."/>
            <person name="Ghai R."/>
            <person name="Kavagutti S V."/>
        </authorList>
    </citation>
    <scope>NUCLEOTIDE SEQUENCE</scope>
</reference>
<protein>
    <submittedName>
        <fullName evidence="1">Unannotated protein</fullName>
    </submittedName>
</protein>
<dbReference type="AlphaFoldDB" id="A0A6J6BC98"/>
<organism evidence="1">
    <name type="scientific">freshwater metagenome</name>
    <dbReference type="NCBI Taxonomy" id="449393"/>
    <lineage>
        <taxon>unclassified sequences</taxon>
        <taxon>metagenomes</taxon>
        <taxon>ecological metagenomes</taxon>
    </lineage>
</organism>
<sequence length="65" mass="6941">MTEGFGNVGSNLALALWVHVAAASNLVTASLDDFNGVGQRDAWERNGWHNNVDVEQALDVGAVLF</sequence>
<evidence type="ECO:0000313" key="1">
    <source>
        <dbReference type="EMBL" id="CAB4536297.1"/>
    </source>
</evidence>